<proteinExistence type="predicted"/>
<keyword evidence="1" id="KW-0812">Transmembrane</keyword>
<keyword evidence="1" id="KW-0472">Membrane</keyword>
<evidence type="ECO:0000313" key="2">
    <source>
        <dbReference type="EMBL" id="MFC4716300.1"/>
    </source>
</evidence>
<dbReference type="RefSeq" id="WP_141392999.1">
    <property type="nucleotide sequence ID" value="NZ_BAAAVQ010000068.1"/>
</dbReference>
<evidence type="ECO:0000313" key="3">
    <source>
        <dbReference type="Proteomes" id="UP001595884"/>
    </source>
</evidence>
<protein>
    <submittedName>
        <fullName evidence="2">Uncharacterized protein</fullName>
    </submittedName>
</protein>
<organism evidence="2 3">
    <name type="scientific">Glutamicibacter bergerei</name>
    <dbReference type="NCBI Taxonomy" id="256702"/>
    <lineage>
        <taxon>Bacteria</taxon>
        <taxon>Bacillati</taxon>
        <taxon>Actinomycetota</taxon>
        <taxon>Actinomycetes</taxon>
        <taxon>Micrococcales</taxon>
        <taxon>Micrococcaceae</taxon>
        <taxon>Glutamicibacter</taxon>
    </lineage>
</organism>
<feature type="transmembrane region" description="Helical" evidence="1">
    <location>
        <begin position="147"/>
        <end position="168"/>
    </location>
</feature>
<keyword evidence="1" id="KW-1133">Transmembrane helix</keyword>
<keyword evidence="3" id="KW-1185">Reference proteome</keyword>
<dbReference type="EMBL" id="JBHSHE010000038">
    <property type="protein sequence ID" value="MFC4716300.1"/>
    <property type="molecule type" value="Genomic_DNA"/>
</dbReference>
<evidence type="ECO:0000256" key="1">
    <source>
        <dbReference type="SAM" id="Phobius"/>
    </source>
</evidence>
<name>A0ABV9MNA9_9MICC</name>
<feature type="transmembrane region" description="Helical" evidence="1">
    <location>
        <begin position="96"/>
        <end position="115"/>
    </location>
</feature>
<sequence>MSERISQPSRRIPRSAFSFGILLLLAGIMLVWWDSRQMVTLYTGSYVSLREDTFYFGPSLAMILGQLMIGLGIAACGVAAGFSYSNRAQIRQISPALIIGLGMLLLLLGVGLLWWDSYQVKEFGWFAYAPLSNAELQGELTASAAPIFGKIALGLGFLGLGVAGGLAWGRRDRTGERLA</sequence>
<feature type="transmembrane region" description="Helical" evidence="1">
    <location>
        <begin position="12"/>
        <end position="33"/>
    </location>
</feature>
<comment type="caution">
    <text evidence="2">The sequence shown here is derived from an EMBL/GenBank/DDBJ whole genome shotgun (WGS) entry which is preliminary data.</text>
</comment>
<accession>A0ABV9MNA9</accession>
<reference evidence="3" key="1">
    <citation type="journal article" date="2019" name="Int. J. Syst. Evol. Microbiol.">
        <title>The Global Catalogue of Microorganisms (GCM) 10K type strain sequencing project: providing services to taxonomists for standard genome sequencing and annotation.</title>
        <authorList>
            <consortium name="The Broad Institute Genomics Platform"/>
            <consortium name="The Broad Institute Genome Sequencing Center for Infectious Disease"/>
            <person name="Wu L."/>
            <person name="Ma J."/>
        </authorList>
    </citation>
    <scope>NUCLEOTIDE SEQUENCE [LARGE SCALE GENOMIC DNA]</scope>
    <source>
        <strain evidence="3">CGMCC 1.12849</strain>
    </source>
</reference>
<feature type="transmembrane region" description="Helical" evidence="1">
    <location>
        <begin position="53"/>
        <end position="84"/>
    </location>
</feature>
<dbReference type="Proteomes" id="UP001595884">
    <property type="component" value="Unassembled WGS sequence"/>
</dbReference>
<gene>
    <name evidence="2" type="ORF">ACFO7V_09125</name>
</gene>